<dbReference type="InterPro" id="IPR002481">
    <property type="entry name" value="FUR"/>
</dbReference>
<evidence type="ECO:0000256" key="1">
    <source>
        <dbReference type="ARBA" id="ARBA00002997"/>
    </source>
</evidence>
<dbReference type="InterPro" id="IPR036390">
    <property type="entry name" value="WH_DNA-bd_sf"/>
</dbReference>
<comment type="cofactor">
    <cofactor evidence="11">
        <name>Zn(2+)</name>
        <dbReference type="ChEBI" id="CHEBI:29105"/>
    </cofactor>
    <text evidence="11">Binds 1 zinc ion per subunit.</text>
</comment>
<comment type="similarity">
    <text evidence="3">Belongs to the Fur family.</text>
</comment>
<proteinExistence type="inferred from homology"/>
<dbReference type="GO" id="GO:0045892">
    <property type="term" value="P:negative regulation of DNA-templated transcription"/>
    <property type="evidence" value="ECO:0007669"/>
    <property type="project" value="TreeGrafter"/>
</dbReference>
<feature type="binding site" evidence="12">
    <location>
        <position position="90"/>
    </location>
    <ligand>
        <name>Fe cation</name>
        <dbReference type="ChEBI" id="CHEBI:24875"/>
    </ligand>
</feature>
<dbReference type="AlphaFoldDB" id="A0A265E9G3"/>
<dbReference type="InterPro" id="IPR043135">
    <property type="entry name" value="Fur_C"/>
</dbReference>
<evidence type="ECO:0000256" key="11">
    <source>
        <dbReference type="PIRSR" id="PIRSR602481-1"/>
    </source>
</evidence>
<evidence type="ECO:0000256" key="12">
    <source>
        <dbReference type="PIRSR" id="PIRSR602481-2"/>
    </source>
</evidence>
<evidence type="ECO:0000256" key="5">
    <source>
        <dbReference type="ARBA" id="ARBA00022490"/>
    </source>
</evidence>
<feature type="binding site" evidence="11">
    <location>
        <position position="96"/>
    </location>
    <ligand>
        <name>Zn(2+)</name>
        <dbReference type="ChEBI" id="CHEBI:29105"/>
    </ligand>
</feature>
<evidence type="ECO:0000256" key="10">
    <source>
        <dbReference type="ARBA" id="ARBA00023163"/>
    </source>
</evidence>
<comment type="caution">
    <text evidence="13">The sequence shown here is derived from an EMBL/GenBank/DDBJ whole genome shotgun (WGS) entry which is preliminary data.</text>
</comment>
<evidence type="ECO:0000256" key="7">
    <source>
        <dbReference type="ARBA" id="ARBA00022833"/>
    </source>
</evidence>
<keyword evidence="11" id="KW-0479">Metal-binding</keyword>
<name>A0A265E9G3_9STAP</name>
<evidence type="ECO:0000256" key="6">
    <source>
        <dbReference type="ARBA" id="ARBA00022491"/>
    </source>
</evidence>
<gene>
    <name evidence="13" type="ORF">CFN03_02250</name>
</gene>
<evidence type="ECO:0000256" key="4">
    <source>
        <dbReference type="ARBA" id="ARBA00020910"/>
    </source>
</evidence>
<keyword evidence="9" id="KW-0238">DNA-binding</keyword>
<dbReference type="PANTHER" id="PTHR33202">
    <property type="entry name" value="ZINC UPTAKE REGULATION PROTEIN"/>
    <property type="match status" value="1"/>
</dbReference>
<dbReference type="Proteomes" id="UP000216682">
    <property type="component" value="Unassembled WGS sequence"/>
</dbReference>
<accession>A0A265E9G3</accession>
<feature type="binding site" evidence="12">
    <location>
        <position position="125"/>
    </location>
    <ligand>
        <name>Fe cation</name>
        <dbReference type="ChEBI" id="CHEBI:24875"/>
    </ligand>
</feature>
<keyword evidence="12" id="KW-0408">Iron</keyword>
<dbReference type="CDD" id="cd07153">
    <property type="entry name" value="Fur_like"/>
    <property type="match status" value="1"/>
</dbReference>
<dbReference type="GO" id="GO:0005737">
    <property type="term" value="C:cytoplasm"/>
    <property type="evidence" value="ECO:0007669"/>
    <property type="project" value="UniProtKB-SubCell"/>
</dbReference>
<organism evidence="13 14">
    <name type="scientific">Salinicoccus roseus</name>
    <dbReference type="NCBI Taxonomy" id="45670"/>
    <lineage>
        <taxon>Bacteria</taxon>
        <taxon>Bacillati</taxon>
        <taxon>Bacillota</taxon>
        <taxon>Bacilli</taxon>
        <taxon>Bacillales</taxon>
        <taxon>Staphylococcaceae</taxon>
        <taxon>Salinicoccus</taxon>
    </lineage>
</organism>
<keyword evidence="5" id="KW-0963">Cytoplasm</keyword>
<dbReference type="GO" id="GO:0008270">
    <property type="term" value="F:zinc ion binding"/>
    <property type="evidence" value="ECO:0007669"/>
    <property type="project" value="TreeGrafter"/>
</dbReference>
<dbReference type="PANTHER" id="PTHR33202:SF1">
    <property type="entry name" value="FERRIC UPTAKE REGULATION PROTEIN"/>
    <property type="match status" value="1"/>
</dbReference>
<evidence type="ECO:0000256" key="8">
    <source>
        <dbReference type="ARBA" id="ARBA00023015"/>
    </source>
</evidence>
<evidence type="ECO:0000313" key="14">
    <source>
        <dbReference type="Proteomes" id="UP000216682"/>
    </source>
</evidence>
<feature type="binding site" evidence="11">
    <location>
        <position position="99"/>
    </location>
    <ligand>
        <name>Zn(2+)</name>
        <dbReference type="ChEBI" id="CHEBI:29105"/>
    </ligand>
</feature>
<dbReference type="SUPFAM" id="SSF46785">
    <property type="entry name" value="Winged helix' DNA-binding domain"/>
    <property type="match status" value="1"/>
</dbReference>
<keyword evidence="8" id="KW-0805">Transcription regulation</keyword>
<protein>
    <recommendedName>
        <fullName evidence="4">Ferric uptake regulation protein</fullName>
    </recommendedName>
</protein>
<comment type="function">
    <text evidence="1">Acts as a global negative controlling element, employing Fe(2+) as a cofactor to bind the operator of the repressed genes.</text>
</comment>
<dbReference type="GO" id="GO:0000976">
    <property type="term" value="F:transcription cis-regulatory region binding"/>
    <property type="evidence" value="ECO:0007669"/>
    <property type="project" value="TreeGrafter"/>
</dbReference>
<dbReference type="Pfam" id="PF01475">
    <property type="entry name" value="FUR"/>
    <property type="match status" value="1"/>
</dbReference>
<feature type="binding site" evidence="11">
    <location>
        <position position="136"/>
    </location>
    <ligand>
        <name>Zn(2+)</name>
        <dbReference type="ChEBI" id="CHEBI:29105"/>
    </ligand>
</feature>
<sequence>MENRLIQYKERLKENRLKITRKRMRMIELFLQEDRYLSAKDIQELMNKDYPGISYDTIYRNLYTLKDIEVLEQTTLSGEMHYKIACTTHHHHHFICDECGDTKVIRYCPVETWQNELDDVEIKNHKVELYGLCGVCRRTRIS</sequence>
<reference evidence="13 14" key="1">
    <citation type="submission" date="2017-07" db="EMBL/GenBank/DDBJ databases">
        <title>Shotgun whole genome sequences of three halophilic bacterial isolates.</title>
        <authorList>
            <person name="Pozzo T."/>
            <person name="Higdon S.M."/>
            <person name="Quillaguaman J."/>
        </authorList>
    </citation>
    <scope>NUCLEOTIDE SEQUENCE [LARGE SCALE GENOMIC DNA]</scope>
    <source>
        <strain evidence="13 14">BU-1</strain>
    </source>
</reference>
<keyword evidence="7 11" id="KW-0862">Zinc</keyword>
<evidence type="ECO:0000256" key="3">
    <source>
        <dbReference type="ARBA" id="ARBA00007957"/>
    </source>
</evidence>
<feature type="binding site" evidence="12">
    <location>
        <position position="111"/>
    </location>
    <ligand>
        <name>Fe cation</name>
        <dbReference type="ChEBI" id="CHEBI:24875"/>
    </ligand>
</feature>
<dbReference type="GO" id="GO:1900376">
    <property type="term" value="P:regulation of secondary metabolite biosynthetic process"/>
    <property type="evidence" value="ECO:0007669"/>
    <property type="project" value="TreeGrafter"/>
</dbReference>
<evidence type="ECO:0000313" key="13">
    <source>
        <dbReference type="EMBL" id="OZT78125.1"/>
    </source>
</evidence>
<keyword evidence="10" id="KW-0804">Transcription</keyword>
<comment type="subcellular location">
    <subcellularLocation>
        <location evidence="2">Cytoplasm</location>
    </subcellularLocation>
</comment>
<dbReference type="EMBL" id="NPEZ01000001">
    <property type="protein sequence ID" value="OZT78125.1"/>
    <property type="molecule type" value="Genomic_DNA"/>
</dbReference>
<keyword evidence="6" id="KW-0678">Repressor</keyword>
<evidence type="ECO:0000256" key="2">
    <source>
        <dbReference type="ARBA" id="ARBA00004496"/>
    </source>
</evidence>
<feature type="binding site" evidence="11">
    <location>
        <position position="133"/>
    </location>
    <ligand>
        <name>Zn(2+)</name>
        <dbReference type="ChEBI" id="CHEBI:29105"/>
    </ligand>
</feature>
<dbReference type="Gene3D" id="3.30.1490.190">
    <property type="match status" value="1"/>
</dbReference>
<dbReference type="InterPro" id="IPR036388">
    <property type="entry name" value="WH-like_DNA-bd_sf"/>
</dbReference>
<dbReference type="Gene3D" id="1.10.10.10">
    <property type="entry name" value="Winged helix-like DNA-binding domain superfamily/Winged helix DNA-binding domain"/>
    <property type="match status" value="1"/>
</dbReference>
<comment type="cofactor">
    <cofactor evidence="12">
        <name>Mn(2+)</name>
        <dbReference type="ChEBI" id="CHEBI:29035"/>
    </cofactor>
    <cofactor evidence="12">
        <name>Fe(2+)</name>
        <dbReference type="ChEBI" id="CHEBI:29033"/>
    </cofactor>
    <text evidence="12">Binds 1 Mn(2+) or Fe(2+) ion per subunit.</text>
</comment>
<dbReference type="GO" id="GO:0003700">
    <property type="term" value="F:DNA-binding transcription factor activity"/>
    <property type="evidence" value="ECO:0007669"/>
    <property type="project" value="InterPro"/>
</dbReference>
<evidence type="ECO:0000256" key="9">
    <source>
        <dbReference type="ARBA" id="ARBA00023125"/>
    </source>
</evidence>